<evidence type="ECO:0000313" key="15">
    <source>
        <dbReference type="Proteomes" id="UP000440367"/>
    </source>
</evidence>
<proteinExistence type="predicted"/>
<sequence>MMLSSTFVILAALARVVRQTARHISNKDGKRTHAMLVSTSVSVRTALLTRARGHF</sequence>
<evidence type="ECO:0000313" key="4">
    <source>
        <dbReference type="EMBL" id="KAE9121833.1"/>
    </source>
</evidence>
<dbReference type="EMBL" id="QXGF01001086">
    <property type="protein sequence ID" value="KAE8932721.1"/>
    <property type="molecule type" value="Genomic_DNA"/>
</dbReference>
<evidence type="ECO:0000313" key="3">
    <source>
        <dbReference type="EMBL" id="KAE8998042.1"/>
    </source>
</evidence>
<evidence type="ECO:0000313" key="21">
    <source>
        <dbReference type="Proteomes" id="UP000488956"/>
    </source>
</evidence>
<evidence type="ECO:0000313" key="5">
    <source>
        <dbReference type="EMBL" id="KAE9122028.1"/>
    </source>
</evidence>
<dbReference type="Proteomes" id="UP000429523">
    <property type="component" value="Unassembled WGS sequence"/>
</dbReference>
<feature type="chain" id="PRO_5036164649" description="HIG1 domain-containing protein" evidence="1">
    <location>
        <begin position="20"/>
        <end position="55"/>
    </location>
</feature>
<dbReference type="EMBL" id="QXFY01000279">
    <property type="protein sequence ID" value="KAE9349533.1"/>
    <property type="molecule type" value="Genomic_DNA"/>
</dbReference>
<protein>
    <recommendedName>
        <fullName evidence="22">HIG1 domain-containing protein</fullName>
    </recommendedName>
</protein>
<dbReference type="Proteomes" id="UP000476176">
    <property type="component" value="Unassembled WGS sequence"/>
</dbReference>
<evidence type="ECO:0000256" key="1">
    <source>
        <dbReference type="SAM" id="SignalP"/>
    </source>
</evidence>
<dbReference type="Proteomes" id="UP000440367">
    <property type="component" value="Unassembled WGS sequence"/>
</dbReference>
<feature type="signal peptide" evidence="1">
    <location>
        <begin position="1"/>
        <end position="19"/>
    </location>
</feature>
<dbReference type="Proteomes" id="UP000441208">
    <property type="component" value="Unassembled WGS sequence"/>
</dbReference>
<evidence type="ECO:0000313" key="8">
    <source>
        <dbReference type="EMBL" id="KAE9219573.1"/>
    </source>
</evidence>
<gene>
    <name evidence="10" type="ORF">PF001_g6873</name>
    <name evidence="9" type="ORF">PF002_g8328</name>
    <name evidence="7" type="ORF">PF004_g15175</name>
    <name evidence="8" type="ORF">PF005_g7817</name>
    <name evidence="6" type="ORF">PF006_g6903</name>
    <name evidence="5" type="ORF">PF007_g7602</name>
    <name evidence="11" type="ORF">PF008_g6861</name>
    <name evidence="2" type="ORF">PF009_g17257</name>
    <name evidence="4" type="ORF">PF010_g6957</name>
    <name evidence="3" type="ORF">PF011_g15221</name>
</gene>
<name>A0A6A3JWB5_9STRA</name>
<organism evidence="3 18">
    <name type="scientific">Phytophthora fragariae</name>
    <dbReference type="NCBI Taxonomy" id="53985"/>
    <lineage>
        <taxon>Eukaryota</taxon>
        <taxon>Sar</taxon>
        <taxon>Stramenopiles</taxon>
        <taxon>Oomycota</taxon>
        <taxon>Peronosporomycetes</taxon>
        <taxon>Peronosporales</taxon>
        <taxon>Peronosporaceae</taxon>
        <taxon>Phytophthora</taxon>
    </lineage>
</organism>
<keyword evidence="1" id="KW-0732">Signal</keyword>
<dbReference type="Proteomes" id="UP000433483">
    <property type="component" value="Unassembled WGS sequence"/>
</dbReference>
<evidence type="ECO:0000313" key="12">
    <source>
        <dbReference type="Proteomes" id="UP000429523"/>
    </source>
</evidence>
<dbReference type="EMBL" id="QXGD01000323">
    <property type="protein sequence ID" value="KAE9243301.1"/>
    <property type="molecule type" value="Genomic_DNA"/>
</dbReference>
<evidence type="ECO:0000313" key="6">
    <source>
        <dbReference type="EMBL" id="KAE9148510.1"/>
    </source>
</evidence>
<dbReference type="EMBL" id="QXFW01001024">
    <property type="protein sequence ID" value="KAE8998042.1"/>
    <property type="molecule type" value="Genomic_DNA"/>
</dbReference>
<dbReference type="Proteomes" id="UP000440732">
    <property type="component" value="Unassembled WGS sequence"/>
</dbReference>
<dbReference type="EMBL" id="QXGC01001003">
    <property type="protein sequence ID" value="KAE9213971.1"/>
    <property type="molecule type" value="Genomic_DNA"/>
</dbReference>
<dbReference type="Proteomes" id="UP000486351">
    <property type="component" value="Unassembled WGS sequence"/>
</dbReference>
<evidence type="ECO:0000313" key="14">
    <source>
        <dbReference type="Proteomes" id="UP000437068"/>
    </source>
</evidence>
<reference evidence="18 19" key="1">
    <citation type="submission" date="2018-09" db="EMBL/GenBank/DDBJ databases">
        <title>Genomic investigation of the strawberry pathogen Phytophthora fragariae indicates pathogenicity is determined by transcriptional variation in three key races.</title>
        <authorList>
            <person name="Adams T.M."/>
            <person name="Armitage A.D."/>
            <person name="Sobczyk M.K."/>
            <person name="Bates H.J."/>
            <person name="Dunwell J.M."/>
            <person name="Nellist C.F."/>
            <person name="Harrison R.J."/>
        </authorList>
    </citation>
    <scope>NUCLEOTIDE SEQUENCE [LARGE SCALE GENOMIC DNA]</scope>
    <source>
        <strain evidence="10 14">A4</strain>
        <strain evidence="9 15">BC-1</strain>
        <strain evidence="7 19">BC-23</strain>
        <strain evidence="8 13">NOV-27</strain>
        <strain evidence="6 16">NOV-5</strain>
        <strain evidence="5 17">NOV-71</strain>
        <strain evidence="11 20">NOV-77</strain>
        <strain evidence="2 12">NOV-9</strain>
        <strain evidence="4 21">ONT-3</strain>
        <strain evidence="3 18">SCRP245</strain>
    </source>
</reference>
<dbReference type="AlphaFoldDB" id="A0A6A3JWB5"/>
<evidence type="ECO:0008006" key="22">
    <source>
        <dbReference type="Google" id="ProtNLM"/>
    </source>
</evidence>
<dbReference type="EMBL" id="QXGB01000320">
    <property type="protein sequence ID" value="KAE9219573.1"/>
    <property type="molecule type" value="Genomic_DNA"/>
</dbReference>
<evidence type="ECO:0000313" key="17">
    <source>
        <dbReference type="Proteomes" id="UP000441208"/>
    </source>
</evidence>
<evidence type="ECO:0000313" key="10">
    <source>
        <dbReference type="EMBL" id="KAE9317378.1"/>
    </source>
</evidence>
<dbReference type="EMBL" id="QXFX01000289">
    <property type="protein sequence ID" value="KAE9121833.1"/>
    <property type="molecule type" value="Genomic_DNA"/>
</dbReference>
<evidence type="ECO:0000313" key="18">
    <source>
        <dbReference type="Proteomes" id="UP000460718"/>
    </source>
</evidence>
<evidence type="ECO:0000313" key="16">
    <source>
        <dbReference type="Proteomes" id="UP000440732"/>
    </source>
</evidence>
<dbReference type="Proteomes" id="UP000488956">
    <property type="component" value="Unassembled WGS sequence"/>
</dbReference>
<dbReference type="EMBL" id="QXGA01000287">
    <property type="protein sequence ID" value="KAE9148510.1"/>
    <property type="molecule type" value="Genomic_DNA"/>
</dbReference>
<dbReference type="EMBL" id="QXFZ01000305">
    <property type="protein sequence ID" value="KAE9122028.1"/>
    <property type="molecule type" value="Genomic_DNA"/>
</dbReference>
<evidence type="ECO:0000313" key="20">
    <source>
        <dbReference type="Proteomes" id="UP000486351"/>
    </source>
</evidence>
<evidence type="ECO:0000313" key="2">
    <source>
        <dbReference type="EMBL" id="KAE8932721.1"/>
    </source>
</evidence>
<evidence type="ECO:0000313" key="9">
    <source>
        <dbReference type="EMBL" id="KAE9243301.1"/>
    </source>
</evidence>
<dbReference type="Proteomes" id="UP000460718">
    <property type="component" value="Unassembled WGS sequence"/>
</dbReference>
<dbReference type="EMBL" id="QXGE01000282">
    <property type="protein sequence ID" value="KAE9317378.1"/>
    <property type="molecule type" value="Genomic_DNA"/>
</dbReference>
<evidence type="ECO:0000313" key="11">
    <source>
        <dbReference type="EMBL" id="KAE9349533.1"/>
    </source>
</evidence>
<evidence type="ECO:0000313" key="19">
    <source>
        <dbReference type="Proteomes" id="UP000476176"/>
    </source>
</evidence>
<dbReference type="Proteomes" id="UP000437068">
    <property type="component" value="Unassembled WGS sequence"/>
</dbReference>
<evidence type="ECO:0000313" key="13">
    <source>
        <dbReference type="Proteomes" id="UP000433483"/>
    </source>
</evidence>
<evidence type="ECO:0000313" key="7">
    <source>
        <dbReference type="EMBL" id="KAE9213971.1"/>
    </source>
</evidence>
<comment type="caution">
    <text evidence="3">The sequence shown here is derived from an EMBL/GenBank/DDBJ whole genome shotgun (WGS) entry which is preliminary data.</text>
</comment>
<accession>A0A6A3JWB5</accession>
<keyword evidence="13" id="KW-1185">Reference proteome</keyword>